<dbReference type="EMBL" id="JARVCO010000007">
    <property type="protein sequence ID" value="MDZ8118383.1"/>
    <property type="molecule type" value="Genomic_DNA"/>
</dbReference>
<dbReference type="InterPro" id="IPR000868">
    <property type="entry name" value="Isochorismatase-like_dom"/>
</dbReference>
<keyword evidence="3" id="KW-1185">Reference proteome</keyword>
<evidence type="ECO:0000313" key="3">
    <source>
        <dbReference type="Proteomes" id="UP001290861"/>
    </source>
</evidence>
<protein>
    <submittedName>
        <fullName evidence="2">Isochorismatase family protein</fullName>
    </submittedName>
</protein>
<comment type="caution">
    <text evidence="2">The sequence shown here is derived from an EMBL/GenBank/DDBJ whole genome shotgun (WGS) entry which is preliminary data.</text>
</comment>
<dbReference type="Pfam" id="PF00857">
    <property type="entry name" value="Isochorismatase"/>
    <property type="match status" value="1"/>
</dbReference>
<gene>
    <name evidence="2" type="ORF">P9H32_07035</name>
</gene>
<dbReference type="Gene3D" id="3.40.50.850">
    <property type="entry name" value="Isochorismatase-like"/>
    <property type="match status" value="1"/>
</dbReference>
<dbReference type="PANTHER" id="PTHR14119">
    <property type="entry name" value="HYDROLASE"/>
    <property type="match status" value="1"/>
</dbReference>
<organism evidence="2 3">
    <name type="scientific">Pontiella agarivorans</name>
    <dbReference type="NCBI Taxonomy" id="3038953"/>
    <lineage>
        <taxon>Bacteria</taxon>
        <taxon>Pseudomonadati</taxon>
        <taxon>Kiritimatiellota</taxon>
        <taxon>Kiritimatiellia</taxon>
        <taxon>Kiritimatiellales</taxon>
        <taxon>Pontiellaceae</taxon>
        <taxon>Pontiella</taxon>
    </lineage>
</organism>
<feature type="domain" description="Isochorismatase-like" evidence="1">
    <location>
        <begin position="8"/>
        <end position="157"/>
    </location>
</feature>
<evidence type="ECO:0000313" key="2">
    <source>
        <dbReference type="EMBL" id="MDZ8118383.1"/>
    </source>
</evidence>
<dbReference type="InterPro" id="IPR050993">
    <property type="entry name" value="Isochorismatase_domain"/>
</dbReference>
<dbReference type="SUPFAM" id="SSF52499">
    <property type="entry name" value="Isochorismatase-like hydrolases"/>
    <property type="match status" value="1"/>
</dbReference>
<reference evidence="2 3" key="1">
    <citation type="journal article" date="2024" name="Appl. Environ. Microbiol.">
        <title>Pontiella agarivorans sp. nov., a novel marine anaerobic bacterium capable of degrading macroalgal polysaccharides and fixing nitrogen.</title>
        <authorList>
            <person name="Liu N."/>
            <person name="Kivenson V."/>
            <person name="Peng X."/>
            <person name="Cui Z."/>
            <person name="Lankiewicz T.S."/>
            <person name="Gosselin K.M."/>
            <person name="English C.J."/>
            <person name="Blair E.M."/>
            <person name="O'Malley M.A."/>
            <person name="Valentine D.L."/>
        </authorList>
    </citation>
    <scope>NUCLEOTIDE SEQUENCE [LARGE SCALE GENOMIC DNA]</scope>
    <source>
        <strain evidence="2 3">NLcol2</strain>
    </source>
</reference>
<dbReference type="PANTHER" id="PTHR14119:SF3">
    <property type="entry name" value="ISOCHORISMATASE DOMAIN-CONTAINING PROTEIN 2"/>
    <property type="match status" value="1"/>
</dbReference>
<dbReference type="Proteomes" id="UP001290861">
    <property type="component" value="Unassembled WGS sequence"/>
</dbReference>
<evidence type="ECO:0000259" key="1">
    <source>
        <dbReference type="Pfam" id="PF00857"/>
    </source>
</evidence>
<proteinExistence type="predicted"/>
<dbReference type="InterPro" id="IPR036380">
    <property type="entry name" value="Isochorismatase-like_sf"/>
</dbReference>
<accession>A0ABU5MW15</accession>
<name>A0ABU5MW15_9BACT</name>
<sequence length="180" mass="19399">MLDSNNAVLIVIDVQGRLHEFMADKDVLDANLEKLIGAAKLLNIPMIGIGQIPEKPGETSEPFRSMPEHVPMVGKTTFSCCGDPGFDAVFQGRGKKQVILAGIEAPHICVYETAVELLDRGVEVFVAADAVSSRTAYKIELALEAIRQVGGVILPTESILMALQKDAASPTFRGVLRLIK</sequence>